<comment type="caution">
    <text evidence="1">The sequence shown here is derived from an EMBL/GenBank/DDBJ whole genome shotgun (WGS) entry which is preliminary data.</text>
</comment>
<reference evidence="2" key="2">
    <citation type="journal article" date="2018" name="Mol. Plant Microbe Interact.">
        <title>Genome sequence resources for the wheat stripe rust pathogen (Puccinia striiformis f. sp. tritici) and the barley stripe rust pathogen (Puccinia striiformis f. sp. hordei).</title>
        <authorList>
            <person name="Xia C."/>
            <person name="Wang M."/>
            <person name="Yin C."/>
            <person name="Cornejo O.E."/>
            <person name="Hulbert S.H."/>
            <person name="Chen X."/>
        </authorList>
    </citation>
    <scope>NUCLEOTIDE SEQUENCE [LARGE SCALE GENOMIC DNA]</scope>
    <source>
        <strain evidence="2">93-210</strain>
    </source>
</reference>
<organism evidence="1 2">
    <name type="scientific">Puccinia striiformis f. sp. tritici</name>
    <dbReference type="NCBI Taxonomy" id="168172"/>
    <lineage>
        <taxon>Eukaryota</taxon>
        <taxon>Fungi</taxon>
        <taxon>Dikarya</taxon>
        <taxon>Basidiomycota</taxon>
        <taxon>Pucciniomycotina</taxon>
        <taxon>Pucciniomycetes</taxon>
        <taxon>Pucciniales</taxon>
        <taxon>Pucciniaceae</taxon>
        <taxon>Puccinia</taxon>
    </lineage>
</organism>
<accession>A0ACC0DYE2</accession>
<gene>
    <name evidence="1" type="ORF">MJO28_013376</name>
</gene>
<protein>
    <submittedName>
        <fullName evidence="1">Uncharacterized protein</fullName>
    </submittedName>
</protein>
<dbReference type="EMBL" id="CM045877">
    <property type="protein sequence ID" value="KAI7941091.1"/>
    <property type="molecule type" value="Genomic_DNA"/>
</dbReference>
<evidence type="ECO:0000313" key="1">
    <source>
        <dbReference type="EMBL" id="KAI7941091.1"/>
    </source>
</evidence>
<proteinExistence type="predicted"/>
<reference evidence="1 2" key="3">
    <citation type="journal article" date="2022" name="Microbiol. Spectr.">
        <title>Folding features and dynamics of 3D genome architecture in plant fungal pathogens.</title>
        <authorList>
            <person name="Xia C."/>
        </authorList>
    </citation>
    <scope>NUCLEOTIDE SEQUENCE [LARGE SCALE GENOMIC DNA]</scope>
    <source>
        <strain evidence="1 2">93-210</strain>
    </source>
</reference>
<reference evidence="2" key="1">
    <citation type="journal article" date="2018" name="BMC Genomics">
        <title>Genomic insights into host adaptation between the wheat stripe rust pathogen (Puccinia striiformis f. sp. tritici) and the barley stripe rust pathogen (Puccinia striiformis f. sp. hordei).</title>
        <authorList>
            <person name="Xia C."/>
            <person name="Wang M."/>
            <person name="Yin C."/>
            <person name="Cornejo O.E."/>
            <person name="Hulbert S.H."/>
            <person name="Chen X."/>
        </authorList>
    </citation>
    <scope>NUCLEOTIDE SEQUENCE [LARGE SCALE GENOMIC DNA]</scope>
    <source>
        <strain evidence="2">93-210</strain>
    </source>
</reference>
<name>A0ACC0DYE2_9BASI</name>
<evidence type="ECO:0000313" key="2">
    <source>
        <dbReference type="Proteomes" id="UP001060170"/>
    </source>
</evidence>
<sequence length="2006" mass="219573">MAPGSQPPPDALDQQHVLHHHPPHQSSSLSPPPPRLPISPNFNANSSSFIKEPIEQQQEDSFEHYPLLDKLDLHHLQDHHHAQEQLHSSPVDSSLNSRSIDSESSISSSQPAIPTSSSSDKTYPHSPPQPAFVPKHKLSRSSPSSATITKNNSEPNHTPLPGRQLTPPSHRATHADQTTHINTCTPPSRSLSNPIAAKTSHRVYPIKSLVKVKPTPTTTPFSSPVSASKPSHVRYPSNQSFSFPPNKQPSPTSTPSSPPSQPPPASAQTERSTLLNQSTTSSSSSSSSSTNQRVRSNDSNSSAISNRSRRHDCLPPIAERTSSNGSEQSQYQEKMGIGRVRKSSTTRFFLPSNQDSTPTPHNNKSHSSRQMPASGTSKHHQAPASMLMNLSGLTDFDPTALASLASTAPHSARSNGSRPDSIPEETNHQVPLLDFINYPREAADDNSPIAGFPAHSTDSPPFSSMYPSPEGQQKSPLGSMPQSSYPSPASHQNLTHDSMPLSGYPSPVGNQKSSPGSMLQASYPSPASHHILSHSSMPPSSYPSPASHQKLSPSQFHGPALKGSKRSGVESQSTPNNRSRVSLGPPTIEKPVSVAGRSHAAGSVARKSMASERSQASSLPTITSDPDSYMTTRFEYQQGDDGLLILTGRKGEFTACEDEPIRIPGAIQAFGVLIAVVVHGESKPTTIPPKFEYDPNDPANGIFPSPSTVDSDSDSEEEQEEIVNISRLEIVQVSENSRHILGLSPKLLLNLYSFTEVLTQDQSQQLCDNLEVCLDRSSTSTAGPHTFRMSGRGGIGTGTEGPYSHAEWSCWCAAHRPDPITRPRLVVIEFELENDELNPPTTVSAEPVDEDDRGGVAGKPYEPTEQDLIESTMSINKPLRALARLRRKGKDFSGDSVEVLSILSQLNNQFDKAEDMPTFLKMAVGLVRELTGFDRVMIYKFDESWNGQVVAELVDWKRTRDLYRGLRFPASDIPAQARELYKINKVRMLYDRDQPTARLMCKTKEELAKPLNMTHCHLRAMSPIHIKYLANMGVRSSFSISIIMNDELWGLISCHSYGRFGQRVTFPTRHFCTMLGDTVSRNILRLNLSQRLKSRKLINTTSTSKNPSGYIVAKAEDLLWLFDAQSGVLSIGEEAKILGSVANSQEILAILEYLRVRAFDTIQVSTDINQTFPDIEYPGGFESISGVLVIPLSRSGQDFICFFRPAQSKEIHWAGNPHEKVFKNDDLSHHLEPRKSFKIWSEIVKERSKAWTDEQLETGSVLSLVYGKFIDVWRQKEAAVQNNQLQALLLSNASHEVRTPLHQILSTLELALDGQLDEDTRDNLSKSYSASRALVHVINDLLDLTKAEQGGDLFSRDPFDLPSTLEEAVSIHQHEAERKGIAFEMVENPLGSPRILQGDRARLRQVVSNLVGNAVKHTTEGLVHVQWGFEEQEGITQQTAEGQALMCEDTVRISVAVTDTGKGIPEAQLENIFRAFEQVGSGESQSDRMCESIGLGLAVVGRVVHNMGGQLRVDSTVNQGSKFTITLPFVVPKNSSSSRSPTVRYSDESGGFKSISSHSSRIGKAVQSSSSRGSHGSSHGSLGTSSSGIDGIVDAIAGGGSAPNSADPHYSPRLASSFRKKSTGPRKSISFESSAEGSGSAHSLGSNIGAQVARKRIGSVSNQSSPYRIISPSDHHKESQRLLSTQASLQKSINDRPSVIPEESIQSEDYISSKEAAKPEPVETPTKFSYKFKMSQKKLPSPQSPRPERPGVHPITDPGQQLEQSTLTPDHPRHLDGKVKKKTISPAHSPALINPVQNKSDYQKPDRNQPVAKQPMKVMVVEDDPINRLILKKKLTISGHSVSLTVHGQEAIELFERDPSKFDIILMDLQMPICDGVQATRKIREFEKTALDLSSKSDGNESTDSKNIDEDEQTIGLLPKTHLINSGVPIIAVSASLHEQQRQDIFEAGMDGWILKPVDFTRLATLMIASLDLTTRAGLIYKPGTWDQGGWLCLPNESARNLERDL</sequence>
<dbReference type="Proteomes" id="UP001060170">
    <property type="component" value="Chromosome 13"/>
</dbReference>
<keyword evidence="2" id="KW-1185">Reference proteome</keyword>